<feature type="transmembrane region" description="Helical" evidence="1">
    <location>
        <begin position="6"/>
        <end position="29"/>
    </location>
</feature>
<feature type="domain" description="Inactive transglutaminase fused to 7 transmembrane helices" evidence="2">
    <location>
        <begin position="24"/>
        <end position="182"/>
    </location>
</feature>
<keyword evidence="1" id="KW-0812">Transmembrane</keyword>
<reference evidence="8 16" key="5">
    <citation type="submission" date="2018-09" db="EMBL/GenBank/DDBJ databases">
        <title>Genome sequencing of Aeromonas veronii MS-17-88.</title>
        <authorList>
            <person name="Tekedar H.C."/>
            <person name="Arick M.A."/>
            <person name="Hsu C.-Y."/>
            <person name="Thrash A."/>
            <person name="Karsi A."/>
            <person name="Lawrence M.L."/>
            <person name="Abdelhamed H."/>
        </authorList>
    </citation>
    <scope>NUCLEOTIDE SEQUENCE [LARGE SCALE GENOMIC DNA]</scope>
    <source>
        <strain evidence="8 16">MS 17-88</strain>
    </source>
</reference>
<dbReference type="AlphaFoldDB" id="A0A0T6TCG6"/>
<dbReference type="Proteomes" id="UP000281725">
    <property type="component" value="Unassembled WGS sequence"/>
</dbReference>
<dbReference type="GeneID" id="60844469"/>
<dbReference type="EMBL" id="CP014774">
    <property type="protein sequence ID" value="ANB54730.1"/>
    <property type="molecule type" value="Genomic_DNA"/>
</dbReference>
<dbReference type="EMBL" id="CABWLC010000012">
    <property type="protein sequence ID" value="VXA85246.1"/>
    <property type="molecule type" value="Genomic_DNA"/>
</dbReference>
<evidence type="ECO:0000313" key="6">
    <source>
        <dbReference type="EMBL" id="MCR4446962.1"/>
    </source>
</evidence>
<evidence type="ECO:0000313" key="13">
    <source>
        <dbReference type="Proteomes" id="UP000076809"/>
    </source>
</evidence>
<reference evidence="11 18" key="2">
    <citation type="submission" date="2017-08" db="EMBL/GenBank/DDBJ databases">
        <title>Aeromonas veronii bv sobria strain NS22 whole genome sequencing.</title>
        <authorList>
            <person name="Katharios P."/>
            <person name="Ha V.Q."/>
            <person name="Smyrli M."/>
        </authorList>
    </citation>
    <scope>NUCLEOTIDE SEQUENCE [LARGE SCALE GENOMIC DNA]</scope>
    <source>
        <strain evidence="11 18">NS22</strain>
    </source>
</reference>
<dbReference type="OMA" id="MIMVMIP"/>
<keyword evidence="1" id="KW-1133">Transmembrane helix</keyword>
<dbReference type="KEGG" id="avo:AMS64_12815"/>
<dbReference type="Proteomes" id="UP000267614">
    <property type="component" value="Chromosome"/>
</dbReference>
<keyword evidence="1" id="KW-0472">Membrane</keyword>
<feature type="transmembrane region" description="Helical" evidence="1">
    <location>
        <begin position="377"/>
        <end position="400"/>
    </location>
</feature>
<feature type="transmembrane region" description="Helical" evidence="1">
    <location>
        <begin position="467"/>
        <end position="487"/>
    </location>
</feature>
<protein>
    <submittedName>
        <fullName evidence="12">Gonadoliberin III</fullName>
    </submittedName>
    <submittedName>
        <fullName evidence="6">Inactive transglutaminase family protein</fullName>
    </submittedName>
</protein>
<dbReference type="EMBL" id="PZKL01000010">
    <property type="protein sequence ID" value="PTH82797.1"/>
    <property type="molecule type" value="Genomic_DNA"/>
</dbReference>
<dbReference type="OrthoDB" id="253840at2"/>
<evidence type="ECO:0000313" key="12">
    <source>
        <dbReference type="EMBL" id="VXA85246.1"/>
    </source>
</evidence>
<reference evidence="9 17" key="8">
    <citation type="submission" date="2019-04" db="EMBL/GenBank/DDBJ databases">
        <title>Comparative genomics of Aeromonas veronii strains pathogenic to fish.</title>
        <authorList>
            <person name="Cascarano M.C."/>
            <person name="Smyrli M."/>
            <person name="Katharios P."/>
        </authorList>
    </citation>
    <scope>NUCLEOTIDE SEQUENCE [LARGE SCALE GENOMIC DNA]</scope>
    <source>
        <strain evidence="9 17">XU1</strain>
    </source>
</reference>
<dbReference type="Proteomes" id="UP000309618">
    <property type="component" value="Unassembled WGS sequence"/>
</dbReference>
<reference evidence="6" key="10">
    <citation type="submission" date="2022-08" db="EMBL/GenBank/DDBJ databases">
        <title>A global survey of hypervirulent Aeromonas hydrophila identified this emerging pathogen in farmed fish in the lower Mekong River basin.</title>
        <authorList>
            <person name="Xu T."/>
            <person name="Rasmussen-Ivey C.R."/>
            <person name="Moen F.S."/>
            <person name="Fernandez Bravo A."/>
            <person name="Lamy B."/>
            <person name="Beaz-Hidalgo R."/>
            <person name="Khan C.D."/>
            <person name="Castro Escarpulli G."/>
            <person name="Yasin I.S.M."/>
            <person name="Figueras M.J."/>
            <person name="Azzam Sayuti M."/>
            <person name="Karim M.M."/>
            <person name="Alam K.M."/>
            <person name="Le T.T.T."/>
            <person name="Thao N.H.P."/>
            <person name="Addo S."/>
            <person name="Duodu S."/>
            <person name="Ali S."/>
            <person name="Mey S."/>
            <person name="Somony T."/>
            <person name="Liles M.R."/>
        </authorList>
    </citation>
    <scope>NUCLEOTIDE SEQUENCE</scope>
    <source>
        <strain evidence="6">0.14</strain>
    </source>
</reference>
<reference evidence="10" key="3">
    <citation type="submission" date="2017-10" db="EMBL/GenBank/DDBJ databases">
        <authorList>
            <person name="Colston S.M."/>
            <person name="Graf J."/>
        </authorList>
    </citation>
    <scope>NUCLEOTIDE SEQUENCE</scope>
    <source>
        <strain evidence="10">BAQ071013-135</strain>
    </source>
</reference>
<evidence type="ECO:0000313" key="17">
    <source>
        <dbReference type="Proteomes" id="UP000309618"/>
    </source>
</evidence>
<evidence type="ECO:0000313" key="10">
    <source>
        <dbReference type="EMBL" id="TND55458.1"/>
    </source>
</evidence>
<feature type="domain" description="7 transmembrane helices usually fused to an inactive transglutaminase" evidence="3">
    <location>
        <begin position="255"/>
        <end position="498"/>
    </location>
</feature>
<dbReference type="InterPro" id="IPR025838">
    <property type="entry name" value="Transglut_i_TM"/>
</dbReference>
<proteinExistence type="predicted"/>
<dbReference type="eggNOG" id="COG1305">
    <property type="taxonomic scope" value="Bacteria"/>
</dbReference>
<dbReference type="Pfam" id="PF14402">
    <property type="entry name" value="7TM_transglut"/>
    <property type="match status" value="1"/>
</dbReference>
<accession>A0A318DND4</accession>
<keyword evidence="18" id="KW-1185">Reference proteome</keyword>
<evidence type="ECO:0000313" key="16">
    <source>
        <dbReference type="Proteomes" id="UP000281725"/>
    </source>
</evidence>
<reference evidence="7 14" key="4">
    <citation type="submission" date="2018-03" db="EMBL/GenBank/DDBJ databases">
        <title>Aeromonas veronii whole genome sequencing and analysis.</title>
        <authorList>
            <person name="Xie H."/>
            <person name="Liu T."/>
            <person name="Wang K."/>
        </authorList>
    </citation>
    <scope>NUCLEOTIDE SEQUENCE [LARGE SCALE GENOMIC DNA]</scope>
    <source>
        <strain evidence="7 14">XH.VA.1</strain>
    </source>
</reference>
<dbReference type="InterPro" id="IPR025840">
    <property type="entry name" value="7TM_transglut"/>
</dbReference>
<dbReference type="Proteomes" id="UP000796104">
    <property type="component" value="Unassembled WGS sequence"/>
</dbReference>
<dbReference type="EMBL" id="RAWX01000001">
    <property type="protein sequence ID" value="RKJ91112.1"/>
    <property type="molecule type" value="Genomic_DNA"/>
</dbReference>
<evidence type="ECO:0000259" key="3">
    <source>
        <dbReference type="Pfam" id="PF14402"/>
    </source>
</evidence>
<reference evidence="4 13" key="1">
    <citation type="journal article" date="2016" name="J. Clin. Microbiol.">
        <title>Detection and Whole-Genome Sequencing of Carbapenemase-Producing Aeromonas hydrophila Isolates from Routine Perirectal Surveillance Culture.</title>
        <authorList>
            <person name="Hughes H.Y."/>
            <person name="Conlan S.P."/>
            <person name="Lau A.F."/>
            <person name="Dekker J.P."/>
            <person name="Michelin A.V."/>
            <person name="Youn J.H."/>
            <person name="Henderson D.K."/>
            <person name="Frank K.M."/>
            <person name="Segre J.A."/>
            <person name="Palmore T.N."/>
        </authorList>
    </citation>
    <scope>NUCLEOTIDE SEQUENCE [LARGE SCALE GENOMIC DNA]</scope>
    <source>
        <strain evidence="4 13">AVNIH1</strain>
    </source>
</reference>
<feature type="transmembrane region" description="Helical" evidence="1">
    <location>
        <begin position="309"/>
        <end position="329"/>
    </location>
</feature>
<evidence type="ECO:0000313" key="7">
    <source>
        <dbReference type="EMBL" id="PTH82797.1"/>
    </source>
</evidence>
<accession>A0A653L1E4</accession>
<evidence type="ECO:0000313" key="9">
    <source>
        <dbReference type="EMBL" id="THJ46193.1"/>
    </source>
</evidence>
<dbReference type="RefSeq" id="WP_005337699.1">
    <property type="nucleotide sequence ID" value="NZ_AP022281.1"/>
</dbReference>
<evidence type="ECO:0000313" key="8">
    <source>
        <dbReference type="EMBL" id="RKJ91112.1"/>
    </source>
</evidence>
<dbReference type="Proteomes" id="UP000076809">
    <property type="component" value="Chromosome"/>
</dbReference>
<dbReference type="EMBL" id="PDXJ01000007">
    <property type="protein sequence ID" value="TND55458.1"/>
    <property type="molecule type" value="Genomic_DNA"/>
</dbReference>
<feature type="transmembrane region" description="Helical" evidence="1">
    <location>
        <begin position="335"/>
        <end position="365"/>
    </location>
</feature>
<evidence type="ECO:0000313" key="15">
    <source>
        <dbReference type="Proteomes" id="UP000267614"/>
    </source>
</evidence>
<dbReference type="Proteomes" id="UP000439123">
    <property type="component" value="Unassembled WGS sequence"/>
</dbReference>
<reference evidence="5 15" key="6">
    <citation type="submission" date="2018-11" db="EMBL/GenBank/DDBJ databases">
        <title>Complete genome sequence of multidrug-resistant Aeromonas veronii strain MS-18-37.</title>
        <authorList>
            <person name="Abdelhamed H."/>
            <person name="Lawrence M."/>
            <person name="Waldbieser G."/>
        </authorList>
    </citation>
    <scope>NUCLEOTIDE SEQUENCE [LARGE SCALE GENOMIC DNA]</scope>
    <source>
        <strain evidence="5 15">MS-18-37</strain>
    </source>
</reference>
<evidence type="ECO:0000259" key="2">
    <source>
        <dbReference type="Pfam" id="PF14400"/>
    </source>
</evidence>
<sequence>MVSRKPFYLLVALLYIVGLGMTIYHHIALDVPLTPGEKRQIWSIEAKLEFEATGEPVIASLAIPGTQPGFTLMNENAASPGYGLSFVEKDGDARAEWSIRTASGRQELYYRVDMMADAHAKPAANPQPPAIEKQIESEPYATAMKQILERAQERSADGYTLTREIIKEIEKQEQNAELLKKHKSRANLIAELLNNADVPTRVVHALNLEDGRRRQELVDYLQVFNSPTDYKLFNPQTGEQGRPANLLLWEYNSGALLDVTGGHNSRVSFSMIEQEQPVSVALAQKFEKSEMMNFSIHSLPLEEQTLFKGLLLIPIGVLMVVFLRVLVGIKTSGTFMPVLIAVAFIQTSLVTGLIGFLLIVGTGLIIRSYLSRLNLLLVARISAIIIMVISMIGIFSAFAFKLGLTDGMKITFFPMIILSWTIERMSILWEEEGPKEVFRQGGGSLLVAVIAYLAMDNELIRHLTFNFLGLQLVLMATVLLMGNYTGYKLSELKRFKPLVDEMKSGVTPGKDK</sequence>
<dbReference type="Pfam" id="PF14400">
    <property type="entry name" value="Transglut_i_TM"/>
    <property type="match status" value="1"/>
</dbReference>
<evidence type="ECO:0000313" key="14">
    <source>
        <dbReference type="Proteomes" id="UP000241986"/>
    </source>
</evidence>
<evidence type="ECO:0000313" key="18">
    <source>
        <dbReference type="Proteomes" id="UP000323129"/>
    </source>
</evidence>
<reference evidence="10" key="7">
    <citation type="journal article" date="2019" name="PLoS ONE">
        <title>Identification and characterization of putative Aeromonas spp. T3SS effectors.</title>
        <authorList>
            <person name="Rangel L.T."/>
            <person name="Marden J."/>
            <person name="Colston S."/>
            <person name="Setubal J.C."/>
            <person name="Graf J."/>
            <person name="Gogarten J.P."/>
        </authorList>
    </citation>
    <scope>NUCLEOTIDE SEQUENCE</scope>
    <source>
        <strain evidence="10">BAQ071013-135</strain>
    </source>
</reference>
<evidence type="ECO:0000313" key="19">
    <source>
        <dbReference type="Proteomes" id="UP000439123"/>
    </source>
</evidence>
<evidence type="ECO:0000313" key="4">
    <source>
        <dbReference type="EMBL" id="ANB54730.1"/>
    </source>
</evidence>
<gene>
    <name evidence="12" type="ORF">AERO8C_20390</name>
    <name evidence="10" type="ORF">CF123_06030</name>
    <name evidence="11" type="ORF">CJF24_02925</name>
    <name evidence="8" type="ORF">D6R50_00325</name>
    <name evidence="7" type="ORF">DAA48_01635</name>
    <name evidence="9" type="ORF">E8Q35_07895</name>
    <name evidence="5" type="ORF">EFI48_08175</name>
    <name evidence="6" type="ORF">NS965_00980</name>
    <name evidence="4" type="ORF">WM43_19780</name>
</gene>
<dbReference type="EMBL" id="CP033604">
    <property type="protein sequence ID" value="AYV36792.1"/>
    <property type="molecule type" value="Genomic_DNA"/>
</dbReference>
<organism evidence="12 19">
    <name type="scientific">Aeromonas veronii</name>
    <dbReference type="NCBI Taxonomy" id="654"/>
    <lineage>
        <taxon>Bacteria</taxon>
        <taxon>Pseudomonadati</taxon>
        <taxon>Pseudomonadota</taxon>
        <taxon>Gammaproteobacteria</taxon>
        <taxon>Aeromonadales</taxon>
        <taxon>Aeromonadaceae</taxon>
        <taxon>Aeromonas</taxon>
    </lineage>
</organism>
<evidence type="ECO:0000313" key="11">
    <source>
        <dbReference type="EMBL" id="TYD47648.1"/>
    </source>
</evidence>
<dbReference type="EMBL" id="NQMC01000005">
    <property type="protein sequence ID" value="TYD47648.1"/>
    <property type="molecule type" value="Genomic_DNA"/>
</dbReference>
<dbReference type="Proteomes" id="UP000241986">
    <property type="component" value="Unassembled WGS sequence"/>
</dbReference>
<name>A0A0T6TCG6_AERVE</name>
<evidence type="ECO:0000313" key="5">
    <source>
        <dbReference type="EMBL" id="AYV36792.1"/>
    </source>
</evidence>
<reference evidence="12 19" key="9">
    <citation type="submission" date="2019-10" db="EMBL/GenBank/DDBJ databases">
        <authorList>
            <person name="Karimi E."/>
        </authorList>
    </citation>
    <scope>NUCLEOTIDE SEQUENCE [LARGE SCALE GENOMIC DNA]</scope>
    <source>
        <strain evidence="12">Aeromonas sp. 8C</strain>
    </source>
</reference>
<accession>A0A0T6TCG6</accession>
<dbReference type="Proteomes" id="UP000323129">
    <property type="component" value="Unassembled WGS sequence"/>
</dbReference>
<dbReference type="STRING" id="654.AMS64_12815"/>
<dbReference type="EMBL" id="JANLFC010000004">
    <property type="protein sequence ID" value="MCR4446962.1"/>
    <property type="molecule type" value="Genomic_DNA"/>
</dbReference>
<dbReference type="EMBL" id="SSUX01000004">
    <property type="protein sequence ID" value="THJ46193.1"/>
    <property type="molecule type" value="Genomic_DNA"/>
</dbReference>
<evidence type="ECO:0000256" key="1">
    <source>
        <dbReference type="SAM" id="Phobius"/>
    </source>
</evidence>
<dbReference type="Proteomes" id="UP001204061">
    <property type="component" value="Unassembled WGS sequence"/>
</dbReference>